<feature type="transmembrane region" description="Helical" evidence="1">
    <location>
        <begin position="20"/>
        <end position="41"/>
    </location>
</feature>
<dbReference type="Proteomes" id="UP001596138">
    <property type="component" value="Unassembled WGS sequence"/>
</dbReference>
<dbReference type="RefSeq" id="WP_386766743.1">
    <property type="nucleotide sequence ID" value="NZ_JBHSTI010000008.1"/>
</dbReference>
<evidence type="ECO:0000256" key="1">
    <source>
        <dbReference type="SAM" id="Phobius"/>
    </source>
</evidence>
<name>A0ABW1T1T2_9ACTN</name>
<feature type="transmembrane region" description="Helical" evidence="1">
    <location>
        <begin position="71"/>
        <end position="93"/>
    </location>
</feature>
<organism evidence="2 3">
    <name type="scientific">Longivirga aurantiaca</name>
    <dbReference type="NCBI Taxonomy" id="1837743"/>
    <lineage>
        <taxon>Bacteria</taxon>
        <taxon>Bacillati</taxon>
        <taxon>Actinomycetota</taxon>
        <taxon>Actinomycetes</taxon>
        <taxon>Sporichthyales</taxon>
        <taxon>Sporichthyaceae</taxon>
        <taxon>Longivirga</taxon>
    </lineage>
</organism>
<accession>A0ABW1T1T2</accession>
<evidence type="ECO:0000313" key="2">
    <source>
        <dbReference type="EMBL" id="MFC6238486.1"/>
    </source>
</evidence>
<dbReference type="EMBL" id="JBHSTI010000008">
    <property type="protein sequence ID" value="MFC6238486.1"/>
    <property type="molecule type" value="Genomic_DNA"/>
</dbReference>
<feature type="transmembrane region" description="Helical" evidence="1">
    <location>
        <begin position="105"/>
        <end position="134"/>
    </location>
</feature>
<sequence>MADTQPLVRERSLPFTARVALVLALVWSVLLVLAAFTLPLYGYSSSSATVDGSGGTEEITGTATLVQVNGWTAVLVLAIPLAVTLLVGLLLGVGGRGQRAGAWALTALLGVFTVLALLSVGLFMVPVVVALMVACASAGSRAARTVGG</sequence>
<evidence type="ECO:0000313" key="3">
    <source>
        <dbReference type="Proteomes" id="UP001596138"/>
    </source>
</evidence>
<keyword evidence="1" id="KW-0472">Membrane</keyword>
<proteinExistence type="predicted"/>
<keyword evidence="1" id="KW-0812">Transmembrane</keyword>
<evidence type="ECO:0008006" key="4">
    <source>
        <dbReference type="Google" id="ProtNLM"/>
    </source>
</evidence>
<keyword evidence="1" id="KW-1133">Transmembrane helix</keyword>
<gene>
    <name evidence="2" type="ORF">ACFQGU_11405</name>
</gene>
<reference evidence="3" key="1">
    <citation type="journal article" date="2019" name="Int. J. Syst. Evol. Microbiol.">
        <title>The Global Catalogue of Microorganisms (GCM) 10K type strain sequencing project: providing services to taxonomists for standard genome sequencing and annotation.</title>
        <authorList>
            <consortium name="The Broad Institute Genomics Platform"/>
            <consortium name="The Broad Institute Genome Sequencing Center for Infectious Disease"/>
            <person name="Wu L."/>
            <person name="Ma J."/>
        </authorList>
    </citation>
    <scope>NUCLEOTIDE SEQUENCE [LARGE SCALE GENOMIC DNA]</scope>
    <source>
        <strain evidence="3">CGMCC 4.7317</strain>
    </source>
</reference>
<protein>
    <recommendedName>
        <fullName evidence="4">DUF4064 domain-containing protein</fullName>
    </recommendedName>
</protein>
<keyword evidence="3" id="KW-1185">Reference proteome</keyword>
<comment type="caution">
    <text evidence="2">The sequence shown here is derived from an EMBL/GenBank/DDBJ whole genome shotgun (WGS) entry which is preliminary data.</text>
</comment>